<dbReference type="EMBL" id="JAUESC010000384">
    <property type="protein sequence ID" value="KAK0581789.1"/>
    <property type="molecule type" value="Genomic_DNA"/>
</dbReference>
<evidence type="ECO:0000256" key="6">
    <source>
        <dbReference type="ARBA" id="ARBA00022801"/>
    </source>
</evidence>
<dbReference type="Gene3D" id="3.30.70.270">
    <property type="match status" value="1"/>
</dbReference>
<dbReference type="Proteomes" id="UP001168877">
    <property type="component" value="Unassembled WGS sequence"/>
</dbReference>
<dbReference type="Gene3D" id="3.10.10.10">
    <property type="entry name" value="HIV Type 1 Reverse Transcriptase, subunit A, domain 1"/>
    <property type="match status" value="1"/>
</dbReference>
<comment type="caution">
    <text evidence="9">The sequence shown here is derived from an EMBL/GenBank/DDBJ whole genome shotgun (WGS) entry which is preliminary data.</text>
</comment>
<dbReference type="PANTHER" id="PTHR24559">
    <property type="entry name" value="TRANSPOSON TY3-I GAG-POL POLYPROTEIN"/>
    <property type="match status" value="1"/>
</dbReference>
<dbReference type="GO" id="GO:0008233">
    <property type="term" value="F:peptidase activity"/>
    <property type="evidence" value="ECO:0007669"/>
    <property type="project" value="UniProtKB-KW"/>
</dbReference>
<dbReference type="GO" id="GO:0003964">
    <property type="term" value="F:RNA-directed DNA polymerase activity"/>
    <property type="evidence" value="ECO:0007669"/>
    <property type="project" value="UniProtKB-KW"/>
</dbReference>
<dbReference type="GO" id="GO:0004519">
    <property type="term" value="F:endonuclease activity"/>
    <property type="evidence" value="ECO:0007669"/>
    <property type="project" value="UniProtKB-KW"/>
</dbReference>
<evidence type="ECO:0000259" key="8">
    <source>
        <dbReference type="Pfam" id="PF00078"/>
    </source>
</evidence>
<keyword evidence="6" id="KW-0378">Hydrolase</keyword>
<keyword evidence="1" id="KW-0645">Protease</keyword>
<gene>
    <name evidence="9" type="ORF">LWI29_018009</name>
</gene>
<dbReference type="AlphaFoldDB" id="A0AA39S4C2"/>
<evidence type="ECO:0000256" key="7">
    <source>
        <dbReference type="ARBA" id="ARBA00022918"/>
    </source>
</evidence>
<sequence>MDAYSGYNQIKMHKPDEEKTAFTTDQGLYCYTIMPFGLKNAGATYQRLVNKMFARQIGRNMEVYVDDMLTKASQQIDIQMT</sequence>
<proteinExistence type="predicted"/>
<name>A0AA39S4C2_ACESA</name>
<evidence type="ECO:0000256" key="5">
    <source>
        <dbReference type="ARBA" id="ARBA00022759"/>
    </source>
</evidence>
<dbReference type="FunFam" id="3.10.10.10:FF:000007">
    <property type="entry name" value="Retrovirus-related Pol polyprotein from transposon 17.6-like Protein"/>
    <property type="match status" value="1"/>
</dbReference>
<dbReference type="InterPro" id="IPR000477">
    <property type="entry name" value="RT_dom"/>
</dbReference>
<evidence type="ECO:0000313" key="10">
    <source>
        <dbReference type="Proteomes" id="UP001168877"/>
    </source>
</evidence>
<dbReference type="SUPFAM" id="SSF56672">
    <property type="entry name" value="DNA/RNA polymerases"/>
    <property type="match status" value="1"/>
</dbReference>
<evidence type="ECO:0000256" key="4">
    <source>
        <dbReference type="ARBA" id="ARBA00022722"/>
    </source>
</evidence>
<dbReference type="InterPro" id="IPR043502">
    <property type="entry name" value="DNA/RNA_pol_sf"/>
</dbReference>
<dbReference type="GO" id="GO:0006508">
    <property type="term" value="P:proteolysis"/>
    <property type="evidence" value="ECO:0007669"/>
    <property type="project" value="UniProtKB-KW"/>
</dbReference>
<evidence type="ECO:0000256" key="3">
    <source>
        <dbReference type="ARBA" id="ARBA00022695"/>
    </source>
</evidence>
<keyword evidence="5" id="KW-0255">Endonuclease</keyword>
<keyword evidence="10" id="KW-1185">Reference proteome</keyword>
<keyword evidence="7" id="KW-0695">RNA-directed DNA polymerase</keyword>
<organism evidence="9 10">
    <name type="scientific">Acer saccharum</name>
    <name type="common">Sugar maple</name>
    <dbReference type="NCBI Taxonomy" id="4024"/>
    <lineage>
        <taxon>Eukaryota</taxon>
        <taxon>Viridiplantae</taxon>
        <taxon>Streptophyta</taxon>
        <taxon>Embryophyta</taxon>
        <taxon>Tracheophyta</taxon>
        <taxon>Spermatophyta</taxon>
        <taxon>Magnoliopsida</taxon>
        <taxon>eudicotyledons</taxon>
        <taxon>Gunneridae</taxon>
        <taxon>Pentapetalae</taxon>
        <taxon>rosids</taxon>
        <taxon>malvids</taxon>
        <taxon>Sapindales</taxon>
        <taxon>Sapindaceae</taxon>
        <taxon>Hippocastanoideae</taxon>
        <taxon>Acereae</taxon>
        <taxon>Acer</taxon>
    </lineage>
</organism>
<keyword evidence="3" id="KW-0548">Nucleotidyltransferase</keyword>
<dbReference type="InterPro" id="IPR053134">
    <property type="entry name" value="RNA-dir_DNA_polymerase"/>
</dbReference>
<evidence type="ECO:0000256" key="1">
    <source>
        <dbReference type="ARBA" id="ARBA00022670"/>
    </source>
</evidence>
<evidence type="ECO:0000313" key="9">
    <source>
        <dbReference type="EMBL" id="KAK0581789.1"/>
    </source>
</evidence>
<reference evidence="9" key="1">
    <citation type="journal article" date="2022" name="Plant J.">
        <title>Strategies of tolerance reflected in two North American maple genomes.</title>
        <authorList>
            <person name="McEvoy S.L."/>
            <person name="Sezen U.U."/>
            <person name="Trouern-Trend A."/>
            <person name="McMahon S.M."/>
            <person name="Schaberg P.G."/>
            <person name="Yang J."/>
            <person name="Wegrzyn J.L."/>
            <person name="Swenson N.G."/>
        </authorList>
    </citation>
    <scope>NUCLEOTIDE SEQUENCE</scope>
    <source>
        <strain evidence="9">NS2018</strain>
    </source>
</reference>
<dbReference type="PANTHER" id="PTHR24559:SF444">
    <property type="entry name" value="REVERSE TRANSCRIPTASE DOMAIN-CONTAINING PROTEIN"/>
    <property type="match status" value="1"/>
</dbReference>
<protein>
    <recommendedName>
        <fullName evidence="8">Reverse transcriptase domain-containing protein</fullName>
    </recommendedName>
</protein>
<reference evidence="9" key="2">
    <citation type="submission" date="2023-06" db="EMBL/GenBank/DDBJ databases">
        <authorList>
            <person name="Swenson N.G."/>
            <person name="Wegrzyn J.L."/>
            <person name="Mcevoy S.L."/>
        </authorList>
    </citation>
    <scope>NUCLEOTIDE SEQUENCE</scope>
    <source>
        <strain evidence="9">NS2018</strain>
        <tissue evidence="9">Leaf</tissue>
    </source>
</reference>
<dbReference type="CDD" id="cd01647">
    <property type="entry name" value="RT_LTR"/>
    <property type="match status" value="1"/>
</dbReference>
<accession>A0AA39S4C2</accession>
<feature type="domain" description="Reverse transcriptase" evidence="8">
    <location>
        <begin position="1"/>
        <end position="74"/>
    </location>
</feature>
<keyword evidence="4" id="KW-0540">Nuclease</keyword>
<evidence type="ECO:0000256" key="2">
    <source>
        <dbReference type="ARBA" id="ARBA00022679"/>
    </source>
</evidence>
<keyword evidence="2" id="KW-0808">Transferase</keyword>
<dbReference type="InterPro" id="IPR043128">
    <property type="entry name" value="Rev_trsase/Diguanyl_cyclase"/>
</dbReference>
<dbReference type="Pfam" id="PF00078">
    <property type="entry name" value="RVT_1"/>
    <property type="match status" value="1"/>
</dbReference>